<proteinExistence type="predicted"/>
<gene>
    <name evidence="6" type="ORF">SAMN04488026_107220</name>
</gene>
<dbReference type="PIRSF" id="PIRSF028099">
    <property type="entry name" value="DUF1111"/>
    <property type="match status" value="1"/>
</dbReference>
<dbReference type="GO" id="GO:0009055">
    <property type="term" value="F:electron transfer activity"/>
    <property type="evidence" value="ECO:0007669"/>
    <property type="project" value="InterPro"/>
</dbReference>
<dbReference type="EMBL" id="FNEK01000072">
    <property type="protein sequence ID" value="SDL20232.1"/>
    <property type="molecule type" value="Genomic_DNA"/>
</dbReference>
<dbReference type="RefSeq" id="WP_093162891.1">
    <property type="nucleotide sequence ID" value="NZ_FNEK01000072.1"/>
</dbReference>
<keyword evidence="2 4" id="KW-0479">Metal-binding</keyword>
<dbReference type="InterPro" id="IPR051395">
    <property type="entry name" value="Cytochrome_c_Peroxidase/MauG"/>
</dbReference>
<evidence type="ECO:0000259" key="5">
    <source>
        <dbReference type="PROSITE" id="PS51007"/>
    </source>
</evidence>
<dbReference type="Proteomes" id="UP000199382">
    <property type="component" value="Unassembled WGS sequence"/>
</dbReference>
<evidence type="ECO:0000256" key="4">
    <source>
        <dbReference type="PROSITE-ProRule" id="PRU00433"/>
    </source>
</evidence>
<sequence>MHHAVAALAVATGLIAPRIAPADGWGQPHLKVVPLTQAEAERVRHVLAPVEAFDRAEPFENRSAGAATHFDSHTATPFSLPSANMDKAREMDFRLGNGFFEKHWVAAPSATTASDRLGPLYNGRGCKSCHLQDGRGHPPDGPDDFGVSMVLRLSVPREVSGLAADILEHLPNAPEPRYGLQLQDKSVAGFPAGGRARVEYTEFPVAYADGSVEMLRKPGYSIYRENYGPLHPDLQISPRVAPAMIGLGLLEAIPEADILTHADPEDRDGDGISGRPNRVWSLEYQQWMLGRFGWKAGQPTLAQQGSDAFAHDIGISTPLHPYHWGDCTPAQEHCRTAPHGSTGNDEALEIPVIGLDLVTFYTRNLAVPARRQVDAPRVLQGKALFHEARCAACHSPKHVIHRLFDQPEQSFQLIWPYTDLLLHDMGAGLADNRPEWEATGREWRTPPLWGIGLTEAVSGHSYFLHDGRARSLSEAILWHGGEAEAAREAFRSMTRSERDALISFLESL</sequence>
<evidence type="ECO:0000313" key="6">
    <source>
        <dbReference type="EMBL" id="SDL20232.1"/>
    </source>
</evidence>
<dbReference type="PANTHER" id="PTHR30600">
    <property type="entry name" value="CYTOCHROME C PEROXIDASE-RELATED"/>
    <property type="match status" value="1"/>
</dbReference>
<keyword evidence="3 4" id="KW-0408">Iron</keyword>
<dbReference type="GO" id="GO:0004130">
    <property type="term" value="F:cytochrome-c peroxidase activity"/>
    <property type="evidence" value="ECO:0007669"/>
    <property type="project" value="TreeGrafter"/>
</dbReference>
<name>A0A1G9I558_9RHOB</name>
<dbReference type="PROSITE" id="PS51007">
    <property type="entry name" value="CYTC"/>
    <property type="match status" value="1"/>
</dbReference>
<dbReference type="Gene3D" id="1.10.760.10">
    <property type="entry name" value="Cytochrome c-like domain"/>
    <property type="match status" value="1"/>
</dbReference>
<evidence type="ECO:0000256" key="2">
    <source>
        <dbReference type="ARBA" id="ARBA00022723"/>
    </source>
</evidence>
<organism evidence="6 7">
    <name type="scientific">Aliiruegeria lutimaris</name>
    <dbReference type="NCBI Taxonomy" id="571298"/>
    <lineage>
        <taxon>Bacteria</taxon>
        <taxon>Pseudomonadati</taxon>
        <taxon>Pseudomonadota</taxon>
        <taxon>Alphaproteobacteria</taxon>
        <taxon>Rhodobacterales</taxon>
        <taxon>Roseobacteraceae</taxon>
        <taxon>Aliiruegeria</taxon>
    </lineage>
</organism>
<dbReference type="AlphaFoldDB" id="A0A1G9I558"/>
<dbReference type="OrthoDB" id="9805202at2"/>
<dbReference type="GO" id="GO:0020037">
    <property type="term" value="F:heme binding"/>
    <property type="evidence" value="ECO:0007669"/>
    <property type="project" value="InterPro"/>
</dbReference>
<keyword evidence="7" id="KW-1185">Reference proteome</keyword>
<reference evidence="6 7" key="1">
    <citation type="submission" date="2016-10" db="EMBL/GenBank/DDBJ databases">
        <authorList>
            <person name="de Groot N.N."/>
        </authorList>
    </citation>
    <scope>NUCLEOTIDE SEQUENCE [LARGE SCALE GENOMIC DNA]</scope>
    <source>
        <strain evidence="6 7">DSM 25294</strain>
    </source>
</reference>
<dbReference type="InterPro" id="IPR036909">
    <property type="entry name" value="Cyt_c-like_dom_sf"/>
</dbReference>
<accession>A0A1G9I558</accession>
<dbReference type="GO" id="GO:0046872">
    <property type="term" value="F:metal ion binding"/>
    <property type="evidence" value="ECO:0007669"/>
    <property type="project" value="UniProtKB-KW"/>
</dbReference>
<dbReference type="SUPFAM" id="SSF46626">
    <property type="entry name" value="Cytochrome c"/>
    <property type="match status" value="1"/>
</dbReference>
<keyword evidence="1 4" id="KW-0349">Heme</keyword>
<evidence type="ECO:0000256" key="3">
    <source>
        <dbReference type="ARBA" id="ARBA00023004"/>
    </source>
</evidence>
<dbReference type="InterPro" id="IPR010538">
    <property type="entry name" value="DHOR"/>
</dbReference>
<protein>
    <submittedName>
        <fullName evidence="6">CxxC motif-containing protein, DUF1111 family</fullName>
    </submittedName>
</protein>
<dbReference type="PANTHER" id="PTHR30600:SF4">
    <property type="entry name" value="CYTOCHROME C DOMAIN-CONTAINING PROTEIN"/>
    <property type="match status" value="1"/>
</dbReference>
<feature type="domain" description="Cytochrome c" evidence="5">
    <location>
        <begin position="376"/>
        <end position="508"/>
    </location>
</feature>
<dbReference type="STRING" id="571298.SAMN04488026_107220"/>
<evidence type="ECO:0000256" key="1">
    <source>
        <dbReference type="ARBA" id="ARBA00022617"/>
    </source>
</evidence>
<dbReference type="InterPro" id="IPR009056">
    <property type="entry name" value="Cyt_c-like_dom"/>
</dbReference>
<dbReference type="Pfam" id="PF06537">
    <property type="entry name" value="DHOR"/>
    <property type="match status" value="1"/>
</dbReference>
<evidence type="ECO:0000313" key="7">
    <source>
        <dbReference type="Proteomes" id="UP000199382"/>
    </source>
</evidence>